<feature type="domain" description="SHSP" evidence="7">
    <location>
        <begin position="65"/>
        <end position="174"/>
    </location>
</feature>
<protein>
    <submittedName>
        <fullName evidence="8">Similar to l(2)efl: Protein lethal(2)essential for life (Drosophila melanogaster)</fullName>
    </submittedName>
</protein>
<dbReference type="Gene3D" id="2.60.40.790">
    <property type="match status" value="1"/>
</dbReference>
<evidence type="ECO:0000256" key="1">
    <source>
        <dbReference type="ARBA" id="ARBA00023016"/>
    </source>
</evidence>
<dbReference type="GO" id="GO:0005634">
    <property type="term" value="C:nucleus"/>
    <property type="evidence" value="ECO:0007669"/>
    <property type="project" value="TreeGrafter"/>
</dbReference>
<feature type="binding site" evidence="3">
    <location>
        <position position="114"/>
    </location>
    <ligand>
        <name>Zn(2+)</name>
        <dbReference type="ChEBI" id="CHEBI:29105"/>
        <label>1</label>
    </ligand>
</feature>
<feature type="region of interest" description="Disordered" evidence="6">
    <location>
        <begin position="165"/>
        <end position="215"/>
    </location>
</feature>
<dbReference type="GO" id="GO:0051082">
    <property type="term" value="F:unfolded protein binding"/>
    <property type="evidence" value="ECO:0007669"/>
    <property type="project" value="TreeGrafter"/>
</dbReference>
<evidence type="ECO:0000256" key="4">
    <source>
        <dbReference type="PROSITE-ProRule" id="PRU00285"/>
    </source>
</evidence>
<name>A0A8J2HGT5_COTCN</name>
<dbReference type="EMBL" id="CAJNRD030001120">
    <property type="protein sequence ID" value="CAG5093924.1"/>
    <property type="molecule type" value="Genomic_DNA"/>
</dbReference>
<dbReference type="GO" id="GO:0042026">
    <property type="term" value="P:protein refolding"/>
    <property type="evidence" value="ECO:0007669"/>
    <property type="project" value="TreeGrafter"/>
</dbReference>
<evidence type="ECO:0000313" key="9">
    <source>
        <dbReference type="Proteomes" id="UP000786811"/>
    </source>
</evidence>
<dbReference type="PRINTS" id="PR00299">
    <property type="entry name" value="ACRYSTALLIN"/>
</dbReference>
<evidence type="ECO:0000256" key="2">
    <source>
        <dbReference type="PIRNR" id="PIRNR036514"/>
    </source>
</evidence>
<keyword evidence="9" id="KW-1185">Reference proteome</keyword>
<dbReference type="PANTHER" id="PTHR45640">
    <property type="entry name" value="HEAT SHOCK PROTEIN HSP-12.2-RELATED"/>
    <property type="match status" value="1"/>
</dbReference>
<feature type="binding site" evidence="3">
    <location>
        <position position="112"/>
    </location>
    <ligand>
        <name>Zn(2+)</name>
        <dbReference type="ChEBI" id="CHEBI:29105"/>
        <label>1</label>
    </ligand>
</feature>
<dbReference type="SUPFAM" id="SSF49764">
    <property type="entry name" value="HSP20-like chaperones"/>
    <property type="match status" value="1"/>
</dbReference>
<reference evidence="8" key="1">
    <citation type="submission" date="2021-04" db="EMBL/GenBank/DDBJ databases">
        <authorList>
            <person name="Chebbi M.A.C M."/>
        </authorList>
    </citation>
    <scope>NUCLEOTIDE SEQUENCE</scope>
</reference>
<evidence type="ECO:0000259" key="7">
    <source>
        <dbReference type="PROSITE" id="PS01031"/>
    </source>
</evidence>
<dbReference type="Proteomes" id="UP000786811">
    <property type="component" value="Unassembled WGS sequence"/>
</dbReference>
<dbReference type="PIRSF" id="PIRSF036514">
    <property type="entry name" value="Sm_HSP_B1"/>
    <property type="match status" value="1"/>
</dbReference>
<organism evidence="8 9">
    <name type="scientific">Cotesia congregata</name>
    <name type="common">Parasitoid wasp</name>
    <name type="synonym">Apanteles congregatus</name>
    <dbReference type="NCBI Taxonomy" id="51543"/>
    <lineage>
        <taxon>Eukaryota</taxon>
        <taxon>Metazoa</taxon>
        <taxon>Ecdysozoa</taxon>
        <taxon>Arthropoda</taxon>
        <taxon>Hexapoda</taxon>
        <taxon>Insecta</taxon>
        <taxon>Pterygota</taxon>
        <taxon>Neoptera</taxon>
        <taxon>Endopterygota</taxon>
        <taxon>Hymenoptera</taxon>
        <taxon>Apocrita</taxon>
        <taxon>Ichneumonoidea</taxon>
        <taxon>Braconidae</taxon>
        <taxon>Microgastrinae</taxon>
        <taxon>Cotesia</taxon>
    </lineage>
</organism>
<proteinExistence type="inferred from homology"/>
<dbReference type="GO" id="GO:0046872">
    <property type="term" value="F:metal ion binding"/>
    <property type="evidence" value="ECO:0007669"/>
    <property type="project" value="UniProtKB-KW"/>
</dbReference>
<keyword evidence="3" id="KW-0479">Metal-binding</keyword>
<dbReference type="GO" id="GO:0009408">
    <property type="term" value="P:response to heat"/>
    <property type="evidence" value="ECO:0007669"/>
    <property type="project" value="UniProtKB-ARBA"/>
</dbReference>
<comment type="caution">
    <text evidence="8">The sequence shown here is derived from an EMBL/GenBank/DDBJ whole genome shotgun (WGS) entry which is preliminary data.</text>
</comment>
<dbReference type="GO" id="GO:0005737">
    <property type="term" value="C:cytoplasm"/>
    <property type="evidence" value="ECO:0007669"/>
    <property type="project" value="TreeGrafter"/>
</dbReference>
<dbReference type="CDD" id="cd06526">
    <property type="entry name" value="metazoan_ACD"/>
    <property type="match status" value="1"/>
</dbReference>
<evidence type="ECO:0000256" key="5">
    <source>
        <dbReference type="RuleBase" id="RU003616"/>
    </source>
</evidence>
<dbReference type="Pfam" id="PF00011">
    <property type="entry name" value="HSP20"/>
    <property type="match status" value="1"/>
</dbReference>
<evidence type="ECO:0000313" key="8">
    <source>
        <dbReference type="EMBL" id="CAG5093924.1"/>
    </source>
</evidence>
<keyword evidence="1" id="KW-0346">Stress response</keyword>
<feature type="binding site" evidence="3">
    <location>
        <position position="119"/>
    </location>
    <ligand>
        <name>Zn(2+)</name>
        <dbReference type="ChEBI" id="CHEBI:29105"/>
        <label>1</label>
    </ligand>
</feature>
<dbReference type="InterPro" id="IPR001436">
    <property type="entry name" value="Alpha-crystallin/sHSP_animal"/>
</dbReference>
<dbReference type="InterPro" id="IPR055269">
    <property type="entry name" value="Alpha-crystallin/HSP_16"/>
</dbReference>
<sequence>MSLLPTLFSHWWEDLDRPHRLFDQHFGTSLSPQDLTRVYDDEPSIMVLRNPRRHLHHNYHPYEKTIARRSGGSSVLQADKNKFQVNLDVQQFTPEEINVKVVGRHVIVEGKHEEKQDEHGWISRQFCRKYLVPEQCDLEQLQSHLSSDGVLSIVAPRKKALEDKNERVIPITHTGQPAITTEAKAEASGSKESSSPGKTHATRAQDKASKTVKAA</sequence>
<evidence type="ECO:0000256" key="6">
    <source>
        <dbReference type="SAM" id="MobiDB-lite"/>
    </source>
</evidence>
<dbReference type="AlphaFoldDB" id="A0A8J2HGT5"/>
<comment type="similarity">
    <text evidence="2 4 5">Belongs to the small heat shock protein (HSP20) family.</text>
</comment>
<evidence type="ECO:0000256" key="3">
    <source>
        <dbReference type="PIRSR" id="PIRSR036514-1"/>
    </source>
</evidence>
<dbReference type="InterPro" id="IPR008978">
    <property type="entry name" value="HSP20-like_chaperone"/>
</dbReference>
<dbReference type="PROSITE" id="PS01031">
    <property type="entry name" value="SHSP"/>
    <property type="match status" value="1"/>
</dbReference>
<gene>
    <name evidence="8" type="ORF">HICCMSTLAB_LOCUS7250</name>
</gene>
<feature type="compositionally biased region" description="Low complexity" evidence="6">
    <location>
        <begin position="186"/>
        <end position="198"/>
    </location>
</feature>
<keyword evidence="3" id="KW-0862">Zinc</keyword>
<dbReference type="OrthoDB" id="1431247at2759"/>
<dbReference type="PANTHER" id="PTHR45640:SF13">
    <property type="entry name" value="HEAT SHOCK PROTEIN 22-RELATED"/>
    <property type="match status" value="1"/>
</dbReference>
<accession>A0A8J2HGT5</accession>
<dbReference type="InterPro" id="IPR002068">
    <property type="entry name" value="A-crystallin/Hsp20_dom"/>
</dbReference>